<dbReference type="RefSeq" id="WP_127709517.1">
    <property type="nucleotide sequence ID" value="NZ_SACO01000007.1"/>
</dbReference>
<dbReference type="InterPro" id="IPR009875">
    <property type="entry name" value="PilZ_domain"/>
</dbReference>
<evidence type="ECO:0000313" key="3">
    <source>
        <dbReference type="Proteomes" id="UP000282837"/>
    </source>
</evidence>
<feature type="domain" description="PilZ" evidence="1">
    <location>
        <begin position="20"/>
        <end position="89"/>
    </location>
</feature>
<evidence type="ECO:0000259" key="1">
    <source>
        <dbReference type="Pfam" id="PF07238"/>
    </source>
</evidence>
<dbReference type="OrthoDB" id="7391081at2"/>
<sequence>MAISDNPQRGTGRDSLFLLANLRVEGSDALHSVRIRNLSRGGLMAEASLRVICGLPVQVELRQLGWIDGVVAWVQDNRFGIAFDEEVDPVLARPQHTAEPHACFTRLRTPASALPTAGLLRKV</sequence>
<dbReference type="Proteomes" id="UP000282837">
    <property type="component" value="Unassembled WGS sequence"/>
</dbReference>
<dbReference type="SUPFAM" id="SSF141371">
    <property type="entry name" value="PilZ domain-like"/>
    <property type="match status" value="1"/>
</dbReference>
<protein>
    <submittedName>
        <fullName evidence="2">PilZ domain-containing protein</fullName>
    </submittedName>
</protein>
<comment type="caution">
    <text evidence="2">The sequence shown here is derived from an EMBL/GenBank/DDBJ whole genome shotgun (WGS) entry which is preliminary data.</text>
</comment>
<dbReference type="AlphaFoldDB" id="A0A3S2X3F1"/>
<keyword evidence="3" id="KW-1185">Reference proteome</keyword>
<dbReference type="Pfam" id="PF07238">
    <property type="entry name" value="PilZ"/>
    <property type="match status" value="1"/>
</dbReference>
<dbReference type="EMBL" id="SACO01000007">
    <property type="protein sequence ID" value="RVU04732.1"/>
    <property type="molecule type" value="Genomic_DNA"/>
</dbReference>
<accession>A0A3S2X3F1</accession>
<reference evidence="2 3" key="1">
    <citation type="submission" date="2019-01" db="EMBL/GenBank/DDBJ databases">
        <authorList>
            <person name="Chen W.-M."/>
        </authorList>
    </citation>
    <scope>NUCLEOTIDE SEQUENCE [LARGE SCALE GENOMIC DNA]</scope>
    <source>
        <strain evidence="2 3">FSY-9</strain>
    </source>
</reference>
<name>A0A3S2X3F1_9SPHN</name>
<dbReference type="GO" id="GO:0035438">
    <property type="term" value="F:cyclic-di-GMP binding"/>
    <property type="evidence" value="ECO:0007669"/>
    <property type="project" value="InterPro"/>
</dbReference>
<organism evidence="2 3">
    <name type="scientific">Novosphingobium umbonatum</name>
    <dbReference type="NCBI Taxonomy" id="1908524"/>
    <lineage>
        <taxon>Bacteria</taxon>
        <taxon>Pseudomonadati</taxon>
        <taxon>Pseudomonadota</taxon>
        <taxon>Alphaproteobacteria</taxon>
        <taxon>Sphingomonadales</taxon>
        <taxon>Sphingomonadaceae</taxon>
        <taxon>Novosphingobium</taxon>
    </lineage>
</organism>
<proteinExistence type="predicted"/>
<gene>
    <name evidence="2" type="ORF">EOE18_11320</name>
</gene>
<evidence type="ECO:0000313" key="2">
    <source>
        <dbReference type="EMBL" id="RVU04732.1"/>
    </source>
</evidence>